<accession>B9L3B8</accession>
<dbReference type="HOGENOM" id="CLU_1786002_0_0_0"/>
<feature type="transmembrane region" description="Helical" evidence="1">
    <location>
        <begin position="118"/>
        <end position="141"/>
    </location>
</feature>
<dbReference type="RefSeq" id="WP_012642904.1">
    <property type="nucleotide sequence ID" value="NC_011961.1"/>
</dbReference>
<geneLocation type="plasmid" evidence="3">
    <name>Tros</name>
</geneLocation>
<keyword evidence="1" id="KW-0812">Transmembrane</keyword>
<dbReference type="Proteomes" id="UP000000447">
    <property type="component" value="Plasmid unnamed"/>
</dbReference>
<reference evidence="2 3" key="1">
    <citation type="journal article" date="2009" name="PLoS ONE">
        <title>Complete genome sequence of the aerobic CO-oxidizing thermophile Thermomicrobium roseum.</title>
        <authorList>
            <person name="Wu D."/>
            <person name="Raymond J."/>
            <person name="Wu M."/>
            <person name="Chatterji S."/>
            <person name="Ren Q."/>
            <person name="Graham J.E."/>
            <person name="Bryant D.A."/>
            <person name="Robb F."/>
            <person name="Colman A."/>
            <person name="Tallon L.J."/>
            <person name="Badger J.H."/>
            <person name="Madupu R."/>
            <person name="Ward N.L."/>
            <person name="Eisen J.A."/>
        </authorList>
    </citation>
    <scope>NUCLEOTIDE SEQUENCE [LARGE SCALE GENOMIC DNA]</scope>
    <source>
        <strain evidence="3">ATCC 27502 / DSM 5159 / P-2</strain>
        <plasmid evidence="2">unnamed</plasmid>
    </source>
</reference>
<keyword evidence="3" id="KW-1185">Reference proteome</keyword>
<keyword evidence="1" id="KW-1133">Transmembrane helix</keyword>
<dbReference type="EMBL" id="CP001276">
    <property type="protein sequence ID" value="ACM06917.1"/>
    <property type="molecule type" value="Genomic_DNA"/>
</dbReference>
<evidence type="ECO:0000256" key="1">
    <source>
        <dbReference type="SAM" id="Phobius"/>
    </source>
</evidence>
<gene>
    <name evidence="2" type="ordered locus">trd_A0282</name>
</gene>
<keyword evidence="2" id="KW-0614">Plasmid</keyword>
<dbReference type="AlphaFoldDB" id="B9L3B8"/>
<evidence type="ECO:0000313" key="2">
    <source>
        <dbReference type="EMBL" id="ACM06917.1"/>
    </source>
</evidence>
<sequence>MRKVSTASLRFLGRYLLILLLLLWAVGQLVWCGYLLADPPTAYLPDTPLGRLECASWLLASALATLAVANLLATAISVPWHLVSLIAVTGWLALPLRSAWGAWSAIGTFTFEPFTDPLALPIPVVSGWFAVTLLALGAGLVGRGR</sequence>
<evidence type="ECO:0000313" key="3">
    <source>
        <dbReference type="Proteomes" id="UP000000447"/>
    </source>
</evidence>
<dbReference type="KEGG" id="tro:trd_A0282"/>
<feature type="transmembrane region" description="Helical" evidence="1">
    <location>
        <begin position="85"/>
        <end position="106"/>
    </location>
</feature>
<protein>
    <submittedName>
        <fullName evidence="2">Uncharacterized protein</fullName>
    </submittedName>
</protein>
<feature type="transmembrane region" description="Helical" evidence="1">
    <location>
        <begin position="12"/>
        <end position="37"/>
    </location>
</feature>
<proteinExistence type="predicted"/>
<organism evidence="2 3">
    <name type="scientific">Thermomicrobium roseum (strain ATCC 27502 / DSM 5159 / P-2)</name>
    <dbReference type="NCBI Taxonomy" id="309801"/>
    <lineage>
        <taxon>Bacteria</taxon>
        <taxon>Pseudomonadati</taxon>
        <taxon>Thermomicrobiota</taxon>
        <taxon>Thermomicrobia</taxon>
        <taxon>Thermomicrobiales</taxon>
        <taxon>Thermomicrobiaceae</taxon>
        <taxon>Thermomicrobium</taxon>
    </lineage>
</organism>
<keyword evidence="1" id="KW-0472">Membrane</keyword>
<name>B9L3B8_THERP</name>
<feature type="transmembrane region" description="Helical" evidence="1">
    <location>
        <begin position="57"/>
        <end position="78"/>
    </location>
</feature>